<feature type="transmembrane region" description="Helical" evidence="3">
    <location>
        <begin position="246"/>
        <end position="267"/>
    </location>
</feature>
<comment type="similarity">
    <text evidence="1">Belongs to the ATP-dependent AMP-binding enzyme family.</text>
</comment>
<evidence type="ECO:0000256" key="3">
    <source>
        <dbReference type="SAM" id="Phobius"/>
    </source>
</evidence>
<dbReference type="Pfam" id="PF00501">
    <property type="entry name" value="AMP-binding"/>
    <property type="match status" value="1"/>
</dbReference>
<keyword evidence="3" id="KW-0472">Membrane</keyword>
<reference evidence="6 7" key="1">
    <citation type="submission" date="2010-02" db="EMBL/GenBank/DDBJ databases">
        <title>The Genome Sequence of Prevotella oris strain C735.</title>
        <authorList>
            <consortium name="The Broad Institute Genome Sequencing Platform"/>
            <person name="Ward D."/>
            <person name="Feldgarden M."/>
            <person name="Earl A."/>
            <person name="Young S.K."/>
            <person name="Zeng Q."/>
            <person name="Koehrsen M."/>
            <person name="Alvarado L."/>
            <person name="Berlin A."/>
            <person name="Bochicchio J."/>
            <person name="Borenstein D."/>
            <person name="Chapman S.B."/>
            <person name="Chen Z."/>
            <person name="Engels R."/>
            <person name="Freedman E."/>
            <person name="Gellesch M."/>
            <person name="Goldberg J."/>
            <person name="Griggs A."/>
            <person name="Gujja S."/>
            <person name="Heilman E."/>
            <person name="Heiman D."/>
            <person name="Hepburn T."/>
            <person name="Howarth C."/>
            <person name="Jen D."/>
            <person name="Larson L."/>
            <person name="Mehta T."/>
            <person name="Park D."/>
            <person name="Pearson M."/>
            <person name="Roberts A."/>
            <person name="Saif S."/>
            <person name="Shea T."/>
            <person name="Shenoy N."/>
            <person name="Sisk P."/>
            <person name="Stolte C."/>
            <person name="Sykes S."/>
            <person name="Thomson T."/>
            <person name="Walk T."/>
            <person name="White J."/>
            <person name="Yandava C."/>
            <person name="Sibley C.D."/>
            <person name="Field T.R."/>
            <person name="Grinwis M."/>
            <person name="Eshaghurshan C.S."/>
            <person name="Surette M.G."/>
            <person name="Haas B."/>
            <person name="Nusbaum C."/>
            <person name="Birren B."/>
        </authorList>
    </citation>
    <scope>NUCLEOTIDE SEQUENCE [LARGE SCALE GENOMIC DNA]</scope>
    <source>
        <strain evidence="6 7">C735</strain>
    </source>
</reference>
<dbReference type="Proteomes" id="UP000003805">
    <property type="component" value="Unassembled WGS sequence"/>
</dbReference>
<dbReference type="InterPro" id="IPR025110">
    <property type="entry name" value="AMP-bd_C"/>
</dbReference>
<evidence type="ECO:0000259" key="4">
    <source>
        <dbReference type="Pfam" id="PF00501"/>
    </source>
</evidence>
<evidence type="ECO:0000313" key="6">
    <source>
        <dbReference type="EMBL" id="EFI48011.1"/>
    </source>
</evidence>
<keyword evidence="3" id="KW-0812">Transmembrane</keyword>
<sequence>MVYGSHGLVVCTNRSLLLSEIPPMKVSLFRSLWHLHLITPRGIMRLIACFWHEGITLMAVLRFVAYYHASECAVVSEEKRLNYGEFFRQSKALATLLYHDYHLERGQHVALLCRNHLVSALLLPALSRLGVHVRLLNTDLSDDQLARVMTRPFSLFIFDEAMKQKKSFPKPCPMISCESLYACVGKKGTDEKKTLPKIKRGGNISVMTGGSSGNYKEAARQTGIVQFLPPFFSLLRDLHIDQYQSVLIGLPFYHGFGLATLIISLIIGKKICLLRHFDAEEVLHVVLEERVEVMPIVPAMLARLWQTEGAERQMTSLKCVISGGDRLEKPLVERTSACLGDVLYNLYGTSEAGFFMLATPQELISGDEVSIGRPIRGLRCEIRDADDEGVGTLWVKSRWAMTGWQNRWQCTGDRVWKAANGLFFHRGRADKMVVCGGENVYPEHVEKCLRSHPLIADALVFAVPDERFGLVLHAQIELKTGGILTVDALKQWLKPQISRAEMPHCFIFGPIRMLSTGKRSME</sequence>
<keyword evidence="3" id="KW-1133">Transmembrane helix</keyword>
<dbReference type="Gene3D" id="3.30.300.30">
    <property type="match status" value="1"/>
</dbReference>
<feature type="domain" description="AMP-binding enzyme C-terminal" evidence="5">
    <location>
        <begin position="445"/>
        <end position="506"/>
    </location>
</feature>
<evidence type="ECO:0000259" key="5">
    <source>
        <dbReference type="Pfam" id="PF13193"/>
    </source>
</evidence>
<dbReference type="EMBL" id="GL349570">
    <property type="protein sequence ID" value="EFI48011.1"/>
    <property type="molecule type" value="Genomic_DNA"/>
</dbReference>
<dbReference type="GO" id="GO:0006631">
    <property type="term" value="P:fatty acid metabolic process"/>
    <property type="evidence" value="ECO:0007669"/>
    <property type="project" value="TreeGrafter"/>
</dbReference>
<gene>
    <name evidence="6" type="ORF">HMPREF0665_02009</name>
</gene>
<dbReference type="Gene3D" id="3.40.50.12780">
    <property type="entry name" value="N-terminal domain of ligase-like"/>
    <property type="match status" value="1"/>
</dbReference>
<accession>D7NEM9</accession>
<feature type="domain" description="AMP-dependent synthetase/ligase" evidence="4">
    <location>
        <begin position="69"/>
        <end position="403"/>
    </location>
</feature>
<dbReference type="AlphaFoldDB" id="D7NEM9"/>
<keyword evidence="2 6" id="KW-0436">Ligase</keyword>
<name>D7NEM9_9BACT</name>
<protein>
    <submittedName>
        <fullName evidence="6">Fatty-acid-CoA ligase fadD2</fullName>
    </submittedName>
</protein>
<organism evidence="6 7">
    <name type="scientific">Segatella oris C735</name>
    <dbReference type="NCBI Taxonomy" id="563008"/>
    <lineage>
        <taxon>Bacteria</taxon>
        <taxon>Pseudomonadati</taxon>
        <taxon>Bacteroidota</taxon>
        <taxon>Bacteroidia</taxon>
        <taxon>Bacteroidales</taxon>
        <taxon>Prevotellaceae</taxon>
        <taxon>Segatella</taxon>
    </lineage>
</organism>
<dbReference type="InterPro" id="IPR000873">
    <property type="entry name" value="AMP-dep_synth/lig_dom"/>
</dbReference>
<dbReference type="GO" id="GO:0031956">
    <property type="term" value="F:medium-chain fatty acid-CoA ligase activity"/>
    <property type="evidence" value="ECO:0007669"/>
    <property type="project" value="TreeGrafter"/>
</dbReference>
<dbReference type="PANTHER" id="PTHR43201:SF5">
    <property type="entry name" value="MEDIUM-CHAIN ACYL-COA LIGASE ACSF2, MITOCHONDRIAL"/>
    <property type="match status" value="1"/>
</dbReference>
<proteinExistence type="inferred from homology"/>
<dbReference type="SUPFAM" id="SSF56801">
    <property type="entry name" value="Acetyl-CoA synthetase-like"/>
    <property type="match status" value="1"/>
</dbReference>
<dbReference type="HOGENOM" id="CLU_000022_59_0_10"/>
<dbReference type="CDD" id="cd04433">
    <property type="entry name" value="AFD_class_I"/>
    <property type="match status" value="1"/>
</dbReference>
<evidence type="ECO:0000256" key="1">
    <source>
        <dbReference type="ARBA" id="ARBA00006432"/>
    </source>
</evidence>
<dbReference type="InterPro" id="IPR045851">
    <property type="entry name" value="AMP-bd_C_sf"/>
</dbReference>
<keyword evidence="7" id="KW-1185">Reference proteome</keyword>
<dbReference type="eggNOG" id="COG0318">
    <property type="taxonomic scope" value="Bacteria"/>
</dbReference>
<evidence type="ECO:0000256" key="2">
    <source>
        <dbReference type="ARBA" id="ARBA00022598"/>
    </source>
</evidence>
<dbReference type="PANTHER" id="PTHR43201">
    <property type="entry name" value="ACYL-COA SYNTHETASE"/>
    <property type="match status" value="1"/>
</dbReference>
<dbReference type="Pfam" id="PF13193">
    <property type="entry name" value="AMP-binding_C"/>
    <property type="match status" value="1"/>
</dbReference>
<dbReference type="InterPro" id="IPR042099">
    <property type="entry name" value="ANL_N_sf"/>
</dbReference>
<evidence type="ECO:0000313" key="7">
    <source>
        <dbReference type="Proteomes" id="UP000003805"/>
    </source>
</evidence>